<evidence type="ECO:0000313" key="6">
    <source>
        <dbReference type="Proteomes" id="UP001159405"/>
    </source>
</evidence>
<protein>
    <submittedName>
        <fullName evidence="5">Uncharacterized protein</fullName>
    </submittedName>
</protein>
<evidence type="ECO:0000259" key="2">
    <source>
        <dbReference type="Pfam" id="PF25203"/>
    </source>
</evidence>
<gene>
    <name evidence="5" type="ORF">PLOB_00026300</name>
</gene>
<organism evidence="5 6">
    <name type="scientific">Porites lobata</name>
    <dbReference type="NCBI Taxonomy" id="104759"/>
    <lineage>
        <taxon>Eukaryota</taxon>
        <taxon>Metazoa</taxon>
        <taxon>Cnidaria</taxon>
        <taxon>Anthozoa</taxon>
        <taxon>Hexacorallia</taxon>
        <taxon>Scleractinia</taxon>
        <taxon>Fungiina</taxon>
        <taxon>Poritidae</taxon>
        <taxon>Porites</taxon>
    </lineage>
</organism>
<dbReference type="PANTHER" id="PTHR33664">
    <property type="entry name" value="RCG26366"/>
    <property type="match status" value="1"/>
</dbReference>
<evidence type="ECO:0000259" key="1">
    <source>
        <dbReference type="Pfam" id="PF23281"/>
    </source>
</evidence>
<proteinExistence type="predicted"/>
<dbReference type="Pfam" id="PF26246">
    <property type="entry name" value="PH_DAAF9"/>
    <property type="match status" value="1"/>
</dbReference>
<feature type="non-terminal residue" evidence="5">
    <location>
        <position position="1"/>
    </location>
</feature>
<dbReference type="Proteomes" id="UP001159405">
    <property type="component" value="Unassembled WGS sequence"/>
</dbReference>
<feature type="domain" description="DAAF9 PH" evidence="4">
    <location>
        <begin position="481"/>
        <end position="662"/>
    </location>
</feature>
<dbReference type="Pfam" id="PF25204">
    <property type="entry name" value="DAAF9_2"/>
    <property type="match status" value="1"/>
</dbReference>
<dbReference type="Pfam" id="PF25203">
    <property type="entry name" value="PB_DAAF9"/>
    <property type="match status" value="1"/>
</dbReference>
<reference evidence="5 6" key="1">
    <citation type="submission" date="2022-05" db="EMBL/GenBank/DDBJ databases">
        <authorList>
            <consortium name="Genoscope - CEA"/>
            <person name="William W."/>
        </authorList>
    </citation>
    <scope>NUCLEOTIDE SEQUENCE [LARGE SCALE GENOMIC DNA]</scope>
</reference>
<dbReference type="PANTHER" id="PTHR33664:SF1">
    <property type="entry name" value="DYNEIN AXONEMAL ASSEMBLY FACTOR 9"/>
    <property type="match status" value="1"/>
</dbReference>
<dbReference type="InterPro" id="IPR057478">
    <property type="entry name" value="DAAF9_2"/>
</dbReference>
<dbReference type="InterPro" id="IPR056498">
    <property type="entry name" value="DAAF9_N"/>
</dbReference>
<dbReference type="EMBL" id="CALNXK010000311">
    <property type="protein sequence ID" value="CAH3181990.1"/>
    <property type="molecule type" value="Genomic_DNA"/>
</dbReference>
<sequence>FQFRYNVGTKHLLNFLLFGYCELTPPDIGGSRITEEDLEDVVVVVKAESVHVYCNPLNYPYLLPFIAHWRNLHIHCMNSNEYEDDEDKAEEFKILSFISMVEGCNCLGIPYGEASPGDKLPPFDPFILEKWPLIQAFALEDFGCGGFFTMKHKAINITSELDKIYGLLDPLTVESIIIETLPLFERHCNSVLKNVDTESDLSKVTERSLSEPIVSYFAHGHIGDRETIKSSSEGCQPYVLLGTHSSKQNIKSAAKQSLLNNNTTMANIGVDGRAARHMVCFAMEPKGTITCARTYFLENGFLPLSVVHTAKPSFEPSRDLRLLVDLYLLSISAVEKGVKTFSQTFDRQKSYSTVLSELKRGIEERKVEVKSSFLSSNLEFSIEGCDCLGRNVVLPSSKPLSAVKRACLYLYDVPSVEHPGHVLGSVVFGESFLDSAVRMLVPDNASVWNTSFVFLTENIPRFVSWKGDGIEKQTSQQIESFAKTKAESKVLGKQLLCGSHVFILSPANGWETGSLYVYEQGFVFVHPRFGVISLPISKFSRVQFYDKGSTTISTLLILTYHASIKENLPYYLINKQNNLVLALTPHSHIYRQFYSDVLHLWKENQVPSFPHFETLVELPDDLNERHSFLQIQLESPAVIQDLSSAEASMPDLKNFLCHLSASCSFADTPIASSDLPVVLGNKSVSEEKQSPAFQLLLTILTGVPGSGKDSLCLALAALAKENSKWVILQRPDNKSDPFDPKVLQESLTTTLLSQRRLHARLTASGRRLRVIVVTPGFTDVIDVVQAIKTHPDSEVGKCLKIGAVTCCVDPLNCFMQNRLTLPKLLEQCAQGWVNNVVFTSCLESQNTQLSLIQKLVRACNPDVAFILAKGGEVTRTPDVELILSDRAFDEDEMAQKRLLMCPGWSLGWFSSGESELLVNEISISFYGPFHKPRFVSNLKALHSPISYKGIRESGAIHSLRGHVCFSEEEPHKEVRVQWVRLSGVLRMNPLDSTAIPRPPSAAAQRNGATHKVNEYCIIFVGFNLQEQNLKDWLKTCCKPAPKKQKLKTRKDLSDKEVSEINAKHRLDPLPPGWFYNGSNYVSLTGEKEFHHPLSSKIRISCDLDLLLKIRHQELKVWYLANNLRENLQFNVWVFARPSFSSLSRYRLLTNTFHVAVRLFGNRSQMTSKCVKNKETATRARHTLDLREVLRGNILLECFLAHVEHAGIELFFSQYLKPIAAQEREVEAARAKERAELEAIRKAEAAKG</sequence>
<accession>A0ABN8RTS0</accession>
<feature type="domain" description="DAAF9 N-terminal" evidence="1">
    <location>
        <begin position="4"/>
        <end position="165"/>
    </location>
</feature>
<evidence type="ECO:0000259" key="4">
    <source>
        <dbReference type="Pfam" id="PF26246"/>
    </source>
</evidence>
<name>A0ABN8RTS0_9CNID</name>
<feature type="domain" description="DAAF9 pita-bread-like" evidence="2">
    <location>
        <begin position="169"/>
        <end position="449"/>
    </location>
</feature>
<dbReference type="InterPro" id="IPR058843">
    <property type="entry name" value="PH_DAAF9"/>
</dbReference>
<feature type="domain" description="DAAF9" evidence="3">
    <location>
        <begin position="697"/>
        <end position="904"/>
    </location>
</feature>
<dbReference type="Pfam" id="PF23281">
    <property type="entry name" value="DAAF9_N"/>
    <property type="match status" value="1"/>
</dbReference>
<dbReference type="InterPro" id="IPR040342">
    <property type="entry name" value="DNAAF9"/>
</dbReference>
<dbReference type="CDD" id="cd22936">
    <property type="entry name" value="shulin_C20orf194-like"/>
    <property type="match status" value="1"/>
</dbReference>
<evidence type="ECO:0000259" key="3">
    <source>
        <dbReference type="Pfam" id="PF25204"/>
    </source>
</evidence>
<comment type="caution">
    <text evidence="5">The sequence shown here is derived from an EMBL/GenBank/DDBJ whole genome shotgun (WGS) entry which is preliminary data.</text>
</comment>
<keyword evidence="6" id="KW-1185">Reference proteome</keyword>
<evidence type="ECO:0000313" key="5">
    <source>
        <dbReference type="EMBL" id="CAH3181990.1"/>
    </source>
</evidence>
<feature type="non-terminal residue" evidence="5">
    <location>
        <position position="1247"/>
    </location>
</feature>
<dbReference type="InterPro" id="IPR058844">
    <property type="entry name" value="PB_DAAF9"/>
</dbReference>